<comment type="caution">
    <text evidence="2">The sequence shown here is derived from an EMBL/GenBank/DDBJ whole genome shotgun (WGS) entry which is preliminary data.</text>
</comment>
<name>A0A1Y3MFL7_9BACI</name>
<dbReference type="Proteomes" id="UP000195321">
    <property type="component" value="Unassembled WGS sequence"/>
</dbReference>
<feature type="coiled-coil region" evidence="1">
    <location>
        <begin position="51"/>
        <end position="78"/>
    </location>
</feature>
<organism evidence="2 3">
    <name type="scientific">Bacillus pseudomycoides</name>
    <dbReference type="NCBI Taxonomy" id="64104"/>
    <lineage>
        <taxon>Bacteria</taxon>
        <taxon>Bacillati</taxon>
        <taxon>Bacillota</taxon>
        <taxon>Bacilli</taxon>
        <taxon>Bacillales</taxon>
        <taxon>Bacillaceae</taxon>
        <taxon>Bacillus</taxon>
        <taxon>Bacillus cereus group</taxon>
    </lineage>
</organism>
<dbReference type="AlphaFoldDB" id="A0A1Y3MFL7"/>
<keyword evidence="1" id="KW-0175">Coiled coil</keyword>
<dbReference type="EMBL" id="MWPX01000007">
    <property type="protein sequence ID" value="OUM49229.1"/>
    <property type="molecule type" value="Genomic_DNA"/>
</dbReference>
<accession>A0A1Y3MFL7</accession>
<evidence type="ECO:0000313" key="2">
    <source>
        <dbReference type="EMBL" id="OUM49229.1"/>
    </source>
</evidence>
<proteinExistence type="predicted"/>
<dbReference type="RefSeq" id="WP_016132363.1">
    <property type="nucleotide sequence ID" value="NZ_JBALMA010000393.1"/>
</dbReference>
<protein>
    <submittedName>
        <fullName evidence="2">Uncharacterized protein</fullName>
    </submittedName>
</protein>
<evidence type="ECO:0000256" key="1">
    <source>
        <dbReference type="SAM" id="Coils"/>
    </source>
</evidence>
<reference evidence="2 3" key="1">
    <citation type="submission" date="2017-02" db="EMBL/GenBank/DDBJ databases">
        <title>Bacillus pseudomycoides isolate FSL K6-0042.</title>
        <authorList>
            <person name="Kovac J."/>
        </authorList>
    </citation>
    <scope>NUCLEOTIDE SEQUENCE [LARGE SCALE GENOMIC DNA]</scope>
    <source>
        <strain evidence="2 3">FSL K6-0042</strain>
    </source>
</reference>
<evidence type="ECO:0000313" key="3">
    <source>
        <dbReference type="Proteomes" id="UP000195321"/>
    </source>
</evidence>
<gene>
    <name evidence="2" type="ORF">BW425_09000</name>
</gene>
<sequence>MEDIIGHILVGVGRAAIALGEICVDAGKGIVRGTVSIIRVAGDFMLDEVVEHALERLAEREERKKKRVQRHIEKLKRYTWFKVLYEDKRCQEILNYNKACRDVLSKRRYIHKLIHKEDERKKFIKRVKIDAKVNDVIWDM</sequence>